<reference evidence="2" key="1">
    <citation type="submission" date="2022-08" db="EMBL/GenBank/DDBJ databases">
        <authorList>
            <person name="Gutierrez-Valencia J."/>
        </authorList>
    </citation>
    <scope>NUCLEOTIDE SEQUENCE</scope>
</reference>
<keyword evidence="3" id="KW-1185">Reference proteome</keyword>
<gene>
    <name evidence="2" type="ORF">LITE_LOCUS20473</name>
</gene>
<feature type="chain" id="PRO_5043931104" evidence="1">
    <location>
        <begin position="19"/>
        <end position="48"/>
    </location>
</feature>
<evidence type="ECO:0000313" key="3">
    <source>
        <dbReference type="Proteomes" id="UP001154282"/>
    </source>
</evidence>
<comment type="caution">
    <text evidence="2">The sequence shown here is derived from an EMBL/GenBank/DDBJ whole genome shotgun (WGS) entry which is preliminary data.</text>
</comment>
<dbReference type="AlphaFoldDB" id="A0AAV0KWI2"/>
<dbReference type="Proteomes" id="UP001154282">
    <property type="component" value="Unassembled WGS sequence"/>
</dbReference>
<feature type="signal peptide" evidence="1">
    <location>
        <begin position="1"/>
        <end position="18"/>
    </location>
</feature>
<dbReference type="EMBL" id="CAMGYJ010000005">
    <property type="protein sequence ID" value="CAI0425610.1"/>
    <property type="molecule type" value="Genomic_DNA"/>
</dbReference>
<protein>
    <submittedName>
        <fullName evidence="2">Uncharacterized protein</fullName>
    </submittedName>
</protein>
<name>A0AAV0KWI2_9ROSI</name>
<evidence type="ECO:0000256" key="1">
    <source>
        <dbReference type="SAM" id="SignalP"/>
    </source>
</evidence>
<keyword evidence="1" id="KW-0732">Signal</keyword>
<evidence type="ECO:0000313" key="2">
    <source>
        <dbReference type="EMBL" id="CAI0425610.1"/>
    </source>
</evidence>
<accession>A0AAV0KWI2</accession>
<proteinExistence type="predicted"/>
<sequence length="48" mass="5444">MDRLYRRLLNVILFPVNALVIYECDICPVLTDGSCRGNMRPSTNKSVS</sequence>
<organism evidence="2 3">
    <name type="scientific">Linum tenue</name>
    <dbReference type="NCBI Taxonomy" id="586396"/>
    <lineage>
        <taxon>Eukaryota</taxon>
        <taxon>Viridiplantae</taxon>
        <taxon>Streptophyta</taxon>
        <taxon>Embryophyta</taxon>
        <taxon>Tracheophyta</taxon>
        <taxon>Spermatophyta</taxon>
        <taxon>Magnoliopsida</taxon>
        <taxon>eudicotyledons</taxon>
        <taxon>Gunneridae</taxon>
        <taxon>Pentapetalae</taxon>
        <taxon>rosids</taxon>
        <taxon>fabids</taxon>
        <taxon>Malpighiales</taxon>
        <taxon>Linaceae</taxon>
        <taxon>Linum</taxon>
    </lineage>
</organism>